<evidence type="ECO:0000313" key="2">
    <source>
        <dbReference type="Proteomes" id="UP001187192"/>
    </source>
</evidence>
<dbReference type="AlphaFoldDB" id="A0AA88DQT1"/>
<dbReference type="Gramene" id="FCD_00015577-RA">
    <property type="protein sequence ID" value="FCD_00015577-RA:cds"/>
    <property type="gene ID" value="FCD_00015577"/>
</dbReference>
<protein>
    <submittedName>
        <fullName evidence="1">Uncharacterized protein</fullName>
    </submittedName>
</protein>
<accession>A0AA88DQT1</accession>
<sequence length="117" mass="12863">MLTQTKDELSVNGAANGPEACYFLRGSVETPVGDSLKLNVDASLEPTSNFVRVGSICNLVRICGTRRRLCFGHICEEDNEGAYPICCLRFWNFGRGSSLVETTIECLQLKVTLLIES</sequence>
<gene>
    <name evidence="1" type="ORF">TIFTF001_028881</name>
</gene>
<reference evidence="1" key="1">
    <citation type="submission" date="2023-07" db="EMBL/GenBank/DDBJ databases">
        <title>draft genome sequence of fig (Ficus carica).</title>
        <authorList>
            <person name="Takahashi T."/>
            <person name="Nishimura K."/>
        </authorList>
    </citation>
    <scope>NUCLEOTIDE SEQUENCE</scope>
</reference>
<organism evidence="1 2">
    <name type="scientific">Ficus carica</name>
    <name type="common">Common fig</name>
    <dbReference type="NCBI Taxonomy" id="3494"/>
    <lineage>
        <taxon>Eukaryota</taxon>
        <taxon>Viridiplantae</taxon>
        <taxon>Streptophyta</taxon>
        <taxon>Embryophyta</taxon>
        <taxon>Tracheophyta</taxon>
        <taxon>Spermatophyta</taxon>
        <taxon>Magnoliopsida</taxon>
        <taxon>eudicotyledons</taxon>
        <taxon>Gunneridae</taxon>
        <taxon>Pentapetalae</taxon>
        <taxon>rosids</taxon>
        <taxon>fabids</taxon>
        <taxon>Rosales</taxon>
        <taxon>Moraceae</taxon>
        <taxon>Ficeae</taxon>
        <taxon>Ficus</taxon>
    </lineage>
</organism>
<name>A0AA88DQT1_FICCA</name>
<comment type="caution">
    <text evidence="1">The sequence shown here is derived from an EMBL/GenBank/DDBJ whole genome shotgun (WGS) entry which is preliminary data.</text>
</comment>
<evidence type="ECO:0000313" key="1">
    <source>
        <dbReference type="EMBL" id="GMN59786.1"/>
    </source>
</evidence>
<dbReference type="Proteomes" id="UP001187192">
    <property type="component" value="Unassembled WGS sequence"/>
</dbReference>
<keyword evidence="2" id="KW-1185">Reference proteome</keyword>
<proteinExistence type="predicted"/>
<dbReference type="EMBL" id="BTGU01000091">
    <property type="protein sequence ID" value="GMN59786.1"/>
    <property type="molecule type" value="Genomic_DNA"/>
</dbReference>